<evidence type="ECO:0000313" key="3">
    <source>
        <dbReference type="EMBL" id="MBM9510571.1"/>
    </source>
</evidence>
<organism evidence="3 4">
    <name type="scientific">Actinacidiphila acididurans</name>
    <dbReference type="NCBI Taxonomy" id="2784346"/>
    <lineage>
        <taxon>Bacteria</taxon>
        <taxon>Bacillati</taxon>
        <taxon>Actinomycetota</taxon>
        <taxon>Actinomycetes</taxon>
        <taxon>Kitasatosporales</taxon>
        <taxon>Streptomycetaceae</taxon>
        <taxon>Actinacidiphila</taxon>
    </lineage>
</organism>
<protein>
    <submittedName>
        <fullName evidence="3">Uncharacterized protein</fullName>
    </submittedName>
</protein>
<dbReference type="RefSeq" id="WP_205364773.1">
    <property type="nucleotide sequence ID" value="NZ_JADKYB010000041.1"/>
</dbReference>
<comment type="caution">
    <text evidence="3">The sequence shown here is derived from an EMBL/GenBank/DDBJ whole genome shotgun (WGS) entry which is preliminary data.</text>
</comment>
<accession>A0ABS2U5V7</accession>
<dbReference type="Proteomes" id="UP000749040">
    <property type="component" value="Unassembled WGS sequence"/>
</dbReference>
<feature type="transmembrane region" description="Helical" evidence="2">
    <location>
        <begin position="35"/>
        <end position="54"/>
    </location>
</feature>
<feature type="transmembrane region" description="Helical" evidence="2">
    <location>
        <begin position="211"/>
        <end position="228"/>
    </location>
</feature>
<keyword evidence="2" id="KW-0472">Membrane</keyword>
<gene>
    <name evidence="3" type="ORF">ITX44_39630</name>
</gene>
<feature type="transmembrane region" description="Helical" evidence="2">
    <location>
        <begin position="74"/>
        <end position="97"/>
    </location>
</feature>
<reference evidence="3 4" key="1">
    <citation type="submission" date="2021-01" db="EMBL/GenBank/DDBJ databases">
        <title>Streptomyces acididurans sp. nov., isolated from a peat swamp forest soil.</title>
        <authorList>
            <person name="Chantavorakit T."/>
            <person name="Duangmal K."/>
        </authorList>
    </citation>
    <scope>NUCLEOTIDE SEQUENCE [LARGE SCALE GENOMIC DNA]</scope>
    <source>
        <strain evidence="3 4">KK5PA1</strain>
    </source>
</reference>
<dbReference type="EMBL" id="JADKYB010000041">
    <property type="protein sequence ID" value="MBM9510571.1"/>
    <property type="molecule type" value="Genomic_DNA"/>
</dbReference>
<feature type="compositionally biased region" description="Pro residues" evidence="1">
    <location>
        <begin position="11"/>
        <end position="25"/>
    </location>
</feature>
<feature type="region of interest" description="Disordered" evidence="1">
    <location>
        <begin position="1"/>
        <end position="28"/>
    </location>
</feature>
<evidence type="ECO:0000256" key="2">
    <source>
        <dbReference type="SAM" id="Phobius"/>
    </source>
</evidence>
<evidence type="ECO:0000256" key="1">
    <source>
        <dbReference type="SAM" id="MobiDB-lite"/>
    </source>
</evidence>
<keyword evidence="2" id="KW-1133">Transmembrane helix</keyword>
<keyword evidence="2" id="KW-0812">Transmembrane</keyword>
<feature type="transmembrane region" description="Helical" evidence="2">
    <location>
        <begin position="118"/>
        <end position="138"/>
    </location>
</feature>
<feature type="transmembrane region" description="Helical" evidence="2">
    <location>
        <begin position="158"/>
        <end position="176"/>
    </location>
</feature>
<proteinExistence type="predicted"/>
<sequence length="352" mass="39961">MAGTMDEPHPTASPNPSPSPSPTPEEAPSGSVTEYLFFFLGLLPTLISAVRIYLIAHGDRSTMLELLRTLNVTALMLDTFIRFIGVIGMAVTAFLFLRLRRLPPTTIRPAWLRRIVSAHRRTALWLLAGTFTIFLSSAYEEEFFDADNKLSWTPDDLLRIYAWLLVIYVVRALAILTRRRYLAYRAERTEEPTEQAPASPARNPWLPWRGVATYTLLPVAVLMTWSLLKHTDDRMWLPSQVITIDHNPAAFTDQQIRRDADFPYLNGRDMDGHFSFVGYVLDDNGTSQTILSSNGVLVTVGEDAITSHEACQYEPTYDVRADTPFVDRLLNHDDRWHPAPTCEDLLRKVLAR</sequence>
<evidence type="ECO:0000313" key="4">
    <source>
        <dbReference type="Proteomes" id="UP000749040"/>
    </source>
</evidence>
<keyword evidence="4" id="KW-1185">Reference proteome</keyword>
<name>A0ABS2U5V7_9ACTN</name>